<feature type="domain" description="Peptidase S1" evidence="10">
    <location>
        <begin position="34"/>
        <end position="260"/>
    </location>
</feature>
<evidence type="ECO:0000259" key="10">
    <source>
        <dbReference type="PROSITE" id="PS50240"/>
    </source>
</evidence>
<evidence type="ECO:0000256" key="3">
    <source>
        <dbReference type="ARBA" id="ARBA00022729"/>
    </source>
</evidence>
<dbReference type="CDD" id="cd00190">
    <property type="entry name" value="Tryp_SPc"/>
    <property type="match status" value="1"/>
</dbReference>
<dbReference type="PROSITE" id="PS00134">
    <property type="entry name" value="TRYPSIN_HIS"/>
    <property type="match status" value="1"/>
</dbReference>
<keyword evidence="4 8" id="KW-0378">Hydrolase</keyword>
<dbReference type="InterPro" id="IPR050430">
    <property type="entry name" value="Peptidase_S1"/>
</dbReference>
<dbReference type="EMBL" id="JAHYIQ010000022">
    <property type="protein sequence ID" value="KAK1122609.1"/>
    <property type="molecule type" value="Genomic_DNA"/>
</dbReference>
<dbReference type="PANTHER" id="PTHR24276">
    <property type="entry name" value="POLYSERASE-RELATED"/>
    <property type="match status" value="1"/>
</dbReference>
<dbReference type="Proteomes" id="UP001177670">
    <property type="component" value="Unassembled WGS sequence"/>
</dbReference>
<evidence type="ECO:0000313" key="12">
    <source>
        <dbReference type="Proteomes" id="UP001177670"/>
    </source>
</evidence>
<dbReference type="Gene3D" id="2.40.10.10">
    <property type="entry name" value="Trypsin-like serine proteases"/>
    <property type="match status" value="1"/>
</dbReference>
<dbReference type="PANTHER" id="PTHR24276:SF91">
    <property type="entry name" value="AT26814P-RELATED"/>
    <property type="match status" value="1"/>
</dbReference>
<dbReference type="GO" id="GO:0004252">
    <property type="term" value="F:serine-type endopeptidase activity"/>
    <property type="evidence" value="ECO:0007669"/>
    <property type="project" value="InterPro"/>
</dbReference>
<keyword evidence="12" id="KW-1185">Reference proteome</keyword>
<accession>A0AA40FPM4</accession>
<evidence type="ECO:0000256" key="5">
    <source>
        <dbReference type="ARBA" id="ARBA00022825"/>
    </source>
</evidence>
<dbReference type="FunFam" id="2.40.10.10:FF:000077">
    <property type="entry name" value="Predicted protein"/>
    <property type="match status" value="1"/>
</dbReference>
<dbReference type="InterPro" id="IPR033116">
    <property type="entry name" value="TRYPSIN_SER"/>
</dbReference>
<dbReference type="PRINTS" id="PR00722">
    <property type="entry name" value="CHYMOTRYPSIN"/>
</dbReference>
<dbReference type="InterPro" id="IPR009003">
    <property type="entry name" value="Peptidase_S1_PA"/>
</dbReference>
<dbReference type="InterPro" id="IPR001254">
    <property type="entry name" value="Trypsin_dom"/>
</dbReference>
<evidence type="ECO:0000256" key="8">
    <source>
        <dbReference type="RuleBase" id="RU363034"/>
    </source>
</evidence>
<dbReference type="InterPro" id="IPR018114">
    <property type="entry name" value="TRYPSIN_HIS"/>
</dbReference>
<gene>
    <name evidence="11" type="ORF">K0M31_009053</name>
</gene>
<reference evidence="11" key="1">
    <citation type="submission" date="2021-10" db="EMBL/GenBank/DDBJ databases">
        <title>Melipona bicolor Genome sequencing and assembly.</title>
        <authorList>
            <person name="Araujo N.S."/>
            <person name="Arias M.C."/>
        </authorList>
    </citation>
    <scope>NUCLEOTIDE SEQUENCE</scope>
    <source>
        <strain evidence="11">USP_2M_L1-L4_2017</strain>
        <tissue evidence="11">Whole body</tissue>
    </source>
</reference>
<dbReference type="PROSITE" id="PS50240">
    <property type="entry name" value="TRYPSIN_DOM"/>
    <property type="match status" value="1"/>
</dbReference>
<keyword evidence="3 9" id="KW-0732">Signal</keyword>
<evidence type="ECO:0000256" key="2">
    <source>
        <dbReference type="ARBA" id="ARBA00022670"/>
    </source>
</evidence>
<comment type="caution">
    <text evidence="11">The sequence shown here is derived from an EMBL/GenBank/DDBJ whole genome shotgun (WGS) entry which is preliminary data.</text>
</comment>
<dbReference type="SMART" id="SM00020">
    <property type="entry name" value="Tryp_SPc"/>
    <property type="match status" value="1"/>
</dbReference>
<feature type="chain" id="PRO_5041311511" description="Peptidase S1 domain-containing protein" evidence="9">
    <location>
        <begin position="17"/>
        <end position="261"/>
    </location>
</feature>
<dbReference type="AlphaFoldDB" id="A0AA40FPM4"/>
<keyword evidence="6" id="KW-0865">Zymogen</keyword>
<evidence type="ECO:0000256" key="6">
    <source>
        <dbReference type="ARBA" id="ARBA00023145"/>
    </source>
</evidence>
<dbReference type="SUPFAM" id="SSF50494">
    <property type="entry name" value="Trypsin-like serine proteases"/>
    <property type="match status" value="1"/>
</dbReference>
<dbReference type="InterPro" id="IPR001314">
    <property type="entry name" value="Peptidase_S1A"/>
</dbReference>
<keyword evidence="7" id="KW-1015">Disulfide bond</keyword>
<proteinExistence type="inferred from homology"/>
<evidence type="ECO:0000256" key="7">
    <source>
        <dbReference type="ARBA" id="ARBA00023157"/>
    </source>
</evidence>
<protein>
    <recommendedName>
        <fullName evidence="10">Peptidase S1 domain-containing protein</fullName>
    </recommendedName>
</protein>
<evidence type="ECO:0000256" key="4">
    <source>
        <dbReference type="ARBA" id="ARBA00022801"/>
    </source>
</evidence>
<dbReference type="PROSITE" id="PS00135">
    <property type="entry name" value="TRYPSIN_SER"/>
    <property type="match status" value="1"/>
</dbReference>
<evidence type="ECO:0000256" key="1">
    <source>
        <dbReference type="ARBA" id="ARBA00007664"/>
    </source>
</evidence>
<dbReference type="InterPro" id="IPR043504">
    <property type="entry name" value="Peptidase_S1_PA_chymotrypsin"/>
</dbReference>
<feature type="signal peptide" evidence="9">
    <location>
        <begin position="1"/>
        <end position="16"/>
    </location>
</feature>
<dbReference type="Pfam" id="PF00089">
    <property type="entry name" value="Trypsin"/>
    <property type="match status" value="1"/>
</dbReference>
<organism evidence="11 12">
    <name type="scientific">Melipona bicolor</name>
    <dbReference type="NCBI Taxonomy" id="60889"/>
    <lineage>
        <taxon>Eukaryota</taxon>
        <taxon>Metazoa</taxon>
        <taxon>Ecdysozoa</taxon>
        <taxon>Arthropoda</taxon>
        <taxon>Hexapoda</taxon>
        <taxon>Insecta</taxon>
        <taxon>Pterygota</taxon>
        <taxon>Neoptera</taxon>
        <taxon>Endopterygota</taxon>
        <taxon>Hymenoptera</taxon>
        <taxon>Apocrita</taxon>
        <taxon>Aculeata</taxon>
        <taxon>Apoidea</taxon>
        <taxon>Anthophila</taxon>
        <taxon>Apidae</taxon>
        <taxon>Melipona</taxon>
    </lineage>
</organism>
<dbReference type="GO" id="GO:0006508">
    <property type="term" value="P:proteolysis"/>
    <property type="evidence" value="ECO:0007669"/>
    <property type="project" value="UniProtKB-KW"/>
</dbReference>
<keyword evidence="2 8" id="KW-0645">Protease</keyword>
<evidence type="ECO:0000256" key="9">
    <source>
        <dbReference type="SAM" id="SignalP"/>
    </source>
</evidence>
<comment type="similarity">
    <text evidence="1">Belongs to the peptidase S1 family.</text>
</comment>
<name>A0AA40FPM4_9HYME</name>
<sequence length="261" mass="27786">MLKLIVLLALVALAAGIPVNQTVHDLVQRMDGRIVGGEETTIYAAPYQVSLRVSGDHACGGSIIAKNWIVTAAHCAVYSVNKYQVHAGSTNVNSGGSLHQVQQIIKHESYGGRDIPVNDIALFRLAQPLQLDNSRKPVPLNQAGVSSLVGKYGLVTGWGVTRQSGSSIPQVLRKVSIPIVSMESCRTAYKSLGRIPDGEICAGFSQGGKDSCQGDSGGPFVVDGKLVGIVSWGKGCATPHYPGVYTEVAHYRQWIRQHTGV</sequence>
<keyword evidence="5 8" id="KW-0720">Serine protease</keyword>
<evidence type="ECO:0000313" key="11">
    <source>
        <dbReference type="EMBL" id="KAK1122609.1"/>
    </source>
</evidence>